<reference evidence="2 3" key="1">
    <citation type="submission" date="2024-02" db="EMBL/GenBank/DDBJ databases">
        <authorList>
            <person name="Chen Y."/>
            <person name="Shah S."/>
            <person name="Dougan E. K."/>
            <person name="Thang M."/>
            <person name="Chan C."/>
        </authorList>
    </citation>
    <scope>NUCLEOTIDE SEQUENCE [LARGE SCALE GENOMIC DNA]</scope>
</reference>
<evidence type="ECO:0000256" key="1">
    <source>
        <dbReference type="SAM" id="MobiDB-lite"/>
    </source>
</evidence>
<organism evidence="2 3">
    <name type="scientific">Durusdinium trenchii</name>
    <dbReference type="NCBI Taxonomy" id="1381693"/>
    <lineage>
        <taxon>Eukaryota</taxon>
        <taxon>Sar</taxon>
        <taxon>Alveolata</taxon>
        <taxon>Dinophyceae</taxon>
        <taxon>Suessiales</taxon>
        <taxon>Symbiodiniaceae</taxon>
        <taxon>Durusdinium</taxon>
    </lineage>
</organism>
<dbReference type="EMBL" id="CAXAMN010028029">
    <property type="protein sequence ID" value="CAK9114763.1"/>
    <property type="molecule type" value="Genomic_DNA"/>
</dbReference>
<evidence type="ECO:0008006" key="4">
    <source>
        <dbReference type="Google" id="ProtNLM"/>
    </source>
</evidence>
<dbReference type="Proteomes" id="UP001642484">
    <property type="component" value="Unassembled WGS sequence"/>
</dbReference>
<comment type="caution">
    <text evidence="2">The sequence shown here is derived from an EMBL/GenBank/DDBJ whole genome shotgun (WGS) entry which is preliminary data.</text>
</comment>
<evidence type="ECO:0000313" key="2">
    <source>
        <dbReference type="EMBL" id="CAK9114763.1"/>
    </source>
</evidence>
<feature type="compositionally biased region" description="Acidic residues" evidence="1">
    <location>
        <begin position="1388"/>
        <end position="1399"/>
    </location>
</feature>
<feature type="region of interest" description="Disordered" evidence="1">
    <location>
        <begin position="145"/>
        <end position="181"/>
    </location>
</feature>
<evidence type="ECO:0000313" key="3">
    <source>
        <dbReference type="Proteomes" id="UP001642484"/>
    </source>
</evidence>
<gene>
    <name evidence="2" type="ORF">CCMP2556_LOCUS53068</name>
</gene>
<sequence>MPLGLCGSPLVVDTLLSGSLRLTMPGVTAQELAVAIRAALSQALGIPLTSLFVTVTPVSLRRLAEERRLSQSWQVTYQASISNSLAASVSEKSNLFHAQPASFAVHLSVQLVTIGVDPAGLVIEEQLEIISLVTNSNKTSMMDNLTSGEMNISDSEDSDSRVLRSEDSDYSDFDSSKDMPRRLSSQEVNLTAWCRGALLGNVSAGNSTFEVPPDLQLSPYSYFVVYAASALQEQSTPAFVKVADTSASVSALHFQGKDLDVDHLGGNLTWQLPLNLDFVSSYVVYLAESAFGAQRSQLGQELPPERRFQEVPPDTLRLSFNHFTVFAKSPLAEQTTPASLAFFDEFAMASNMSFTDLDLDALEIGGNLSWYPPEDASEVTDYLIYLAEDAQGSNRSLVGVVPVGIHDLAIPAETPLASFTHLTVFARSSLSEQTTPMSLPIVDSVASVSEVNFTDLDLDAGDLGGALVWTLPSSDFELVDSYLLYFATGIDGSGRSLLGTVGPERGFLTLPVDTPLQGFTHLLVYTKSSLVEQTTPVGTVIYDLGVSASNLSFPDFDLDATDLGGNLTWAEPEELDLVKSYKVYFGVAQDESNTSDSAMDFADRQLLGEVSVGITELVIPPETPLENFTHILIYLTSSLAEQTTPASLPILDVAASASQVNFTDEDLDESELGGNITWSEPHDHYGRLLFYRVYFQSGASRETLDEVLQGTTEVAIPAETPQSGFSHVAIYTVSALIEQTTPSMLLIEDTVARVSNLSFEDLDLDDKELGGNLTWLEPIDMTQVTSYAVYFALSANESTCAGDGPLFARQSALVQSFCRGSFFAAADAGDLLMEVPPETATGGFSHFLVYASSALAEQSTPAFLQIDDRRAIASSVSFDDFDLDLGELGGTLSWVPAFDVHLITMFNVYLATDAFGADREMKLSSSSSSVAIVPDTPLRSFTHLLIYAASSLVEQSTPGALLLADTSATAENLSLPDFDLDEKDLGGTLAWDEPLDTTKVTHYVVYFVNANNSNESDTRAYFDNVSVGIDTLTIPTDTALTGYGGLVVSTHVAIYTLSTLVEQTTPAMLEIVNAIASVSGTSFVDKDLDASDLGGRITWQNPADISKVIAYNIYLAEGMDGTNRSHSGSSAGANFLDIIPDTPLESFSHILVYTQSSLVEQTTPNTFLLSDAASTVDNVSFPDEDLDRGDLGGILEWSPPLDISQVTHYMVYFGKSIDSLDDPATCVTEYLVNVTNDTVLVAVISGSLSFQLDGATVSQVEEAVRQTLSMSLGVSVGSLTVWVQSGRRLMERLLAASWSVTYQVVVPAASASSVVMVASGFSSDLTSFATQLAPQLVSAGVSSSAVSASLVVLQFLEVSVEVVSSDVVQSLLTTTTSTPVRNNSNATDDSEAVIEDSDESSQNSSRRLSSISVPGSLSISQGWCRELIMMNLLGDDTVTVAPDTALGNYTHFLVYTASSLVEQSTPYALEVFDEFASVSNMSFVDLDLDLGELGGNISWSEPLLVRRVQDYLIYLAEDAQGLGRSQVDLVPQGQTLTLLPPETAMMNFSFVLIYARSALAEQTTPSYLALVDEAPVVFNISLEDLDLDANDLGGTISWETSDDRLVRDYVFYFAQPATASCADVQAVAHVAVVIGSMSFGLEGVDPWQVDSVIHSALAAALNLGTDQVFVRRRETGRRLEESRWLPIWNLEFQVLLPPSEIPDDFDSELTRRLQSLDSALVASATALTITTEQVQKVPLEMADLHPSGRRLMSTSSPSLCRSFLKMVQAPGSDYQLPAETPLENYTHLLVYLRSSLVEQSTPFAHLIVDVFASVSQISFVDLDLDLEQFGGTISWSEPVDTAAVQSYQIYFNNSNGRRHINTFSPGTSDFALPADTAYEGGDLLIYTESSLAEQTTPVSLGLSDTLAAIGNASFPDFDLDAYDLGGQLVWDPPQGDLSKVTHYMIYMARYFTGENDTESCDDGTAVELAASIRGSMSFQLPGSSAQVEAAVRATLLSAFPGLSESALIVSVSQLTSRRLTTRGRRLSTIWHVSYQATMPLTEVAAATSTAASFSEDATVFATLLKPQLLAAGISSAVLDTSFTVLSFSRLSMEIVDSAYLAEHFAVLMAGANQSDTSDADEDSSDAGNQTRRLLDEIEIQRTGRRMDYIASIFSVSLSWCRRFAGTTTAGTTAMTVPPETVLGNYTHYLIYAASSLAEQSFPFALLIEDTDASVSSIHFDGQDLDFYDLGGELSWLAPNDTERVDAYLAYLASGASGLGRSQLGEALPPEVLKLHVPANTPRGNFTHFTVFTRSVLVEQTTPAFLAIQDEASRANNVSFVDDDLDEGEIGGNLTWLAPEDFSEVVDYVIYIAEDRFGANRSLLGNVSFDTFSFLVPENTPLLDHSHLLIYARSTLEEQSTPASVVIIETVASVSNITFVDLDLDAGELGGRITFKAPASERVVSYVTYLATWRFWWREEDGSSMLLSWS</sequence>
<protein>
    <recommendedName>
        <fullName evidence="4">GPS domain-containing protein</fullName>
    </recommendedName>
</protein>
<feature type="compositionally biased region" description="Basic and acidic residues" evidence="1">
    <location>
        <begin position="158"/>
        <end position="167"/>
    </location>
</feature>
<feature type="compositionally biased region" description="Low complexity" evidence="1">
    <location>
        <begin position="1400"/>
        <end position="1409"/>
    </location>
</feature>
<keyword evidence="3" id="KW-1185">Reference proteome</keyword>
<name>A0ABP0SQV2_9DINO</name>
<accession>A0ABP0SQV2</accession>
<feature type="region of interest" description="Disordered" evidence="1">
    <location>
        <begin position="1378"/>
        <end position="1409"/>
    </location>
</feature>
<proteinExistence type="predicted"/>